<dbReference type="InterPro" id="IPR043502">
    <property type="entry name" value="DNA/RNA_pol_sf"/>
</dbReference>
<evidence type="ECO:0000259" key="9">
    <source>
        <dbReference type="Pfam" id="PF17917"/>
    </source>
</evidence>
<evidence type="ECO:0000256" key="1">
    <source>
        <dbReference type="ARBA" id="ARBA00022670"/>
    </source>
</evidence>
<evidence type="ECO:0000313" key="10">
    <source>
        <dbReference type="EMBL" id="OWZ16902.1"/>
    </source>
</evidence>
<keyword evidence="6" id="KW-0255">Endonuclease</keyword>
<evidence type="ECO:0000256" key="7">
    <source>
        <dbReference type="ARBA" id="ARBA00022801"/>
    </source>
</evidence>
<keyword evidence="4" id="KW-0540">Nuclease</keyword>
<reference evidence="11" key="1">
    <citation type="submission" date="2017-03" db="EMBL/GenBank/DDBJ databases">
        <title>Phytopthora megakarya and P. palmivora, two closely related causual agents of cacao black pod achieved similar genome size and gene model numbers by different mechanisms.</title>
        <authorList>
            <person name="Ali S."/>
            <person name="Shao J."/>
            <person name="Larry D.J."/>
            <person name="Kronmiller B."/>
            <person name="Shen D."/>
            <person name="Strem M.D."/>
            <person name="Melnick R.L."/>
            <person name="Guiltinan M.J."/>
            <person name="Tyler B.M."/>
            <person name="Meinhardt L.W."/>
            <person name="Bailey B.A."/>
        </authorList>
    </citation>
    <scope>NUCLEOTIDE SEQUENCE [LARGE SCALE GENOMIC DNA]</scope>
    <source>
        <strain evidence="11">zdho120</strain>
    </source>
</reference>
<evidence type="ECO:0000256" key="6">
    <source>
        <dbReference type="ARBA" id="ARBA00022759"/>
    </source>
</evidence>
<keyword evidence="2" id="KW-0808">Transferase</keyword>
<evidence type="ECO:0000313" key="11">
    <source>
        <dbReference type="Proteomes" id="UP000198211"/>
    </source>
</evidence>
<name>A0A225WHA4_9STRA</name>
<organism evidence="10 11">
    <name type="scientific">Phytophthora megakarya</name>
    <dbReference type="NCBI Taxonomy" id="4795"/>
    <lineage>
        <taxon>Eukaryota</taxon>
        <taxon>Sar</taxon>
        <taxon>Stramenopiles</taxon>
        <taxon>Oomycota</taxon>
        <taxon>Peronosporomycetes</taxon>
        <taxon>Peronosporales</taxon>
        <taxon>Peronosporaceae</taxon>
        <taxon>Phytophthora</taxon>
    </lineage>
</organism>
<dbReference type="GO" id="GO:0004519">
    <property type="term" value="F:endonuclease activity"/>
    <property type="evidence" value="ECO:0007669"/>
    <property type="project" value="UniProtKB-KW"/>
</dbReference>
<comment type="caution">
    <text evidence="10">The sequence shown here is derived from an EMBL/GenBank/DDBJ whole genome shotgun (WGS) entry which is preliminary data.</text>
</comment>
<keyword evidence="8" id="KW-0695">RNA-directed DNA polymerase</keyword>
<evidence type="ECO:0000256" key="4">
    <source>
        <dbReference type="ARBA" id="ARBA00022722"/>
    </source>
</evidence>
<dbReference type="Pfam" id="PF17917">
    <property type="entry name" value="RT_RNaseH"/>
    <property type="match status" value="1"/>
</dbReference>
<dbReference type="GO" id="GO:0006508">
    <property type="term" value="P:proteolysis"/>
    <property type="evidence" value="ECO:0007669"/>
    <property type="project" value="UniProtKB-KW"/>
</dbReference>
<proteinExistence type="predicted"/>
<evidence type="ECO:0000256" key="2">
    <source>
        <dbReference type="ARBA" id="ARBA00022679"/>
    </source>
</evidence>
<dbReference type="InterPro" id="IPR041373">
    <property type="entry name" value="RT_RNaseH"/>
</dbReference>
<dbReference type="PANTHER" id="PTHR33064">
    <property type="entry name" value="POL PROTEIN"/>
    <property type="match status" value="1"/>
</dbReference>
<dbReference type="PANTHER" id="PTHR33064:SF37">
    <property type="entry name" value="RIBONUCLEASE H"/>
    <property type="match status" value="1"/>
</dbReference>
<evidence type="ECO:0000256" key="3">
    <source>
        <dbReference type="ARBA" id="ARBA00022695"/>
    </source>
</evidence>
<dbReference type="EMBL" id="NBNE01000849">
    <property type="protein sequence ID" value="OWZ16902.1"/>
    <property type="molecule type" value="Genomic_DNA"/>
</dbReference>
<protein>
    <recommendedName>
        <fullName evidence="9">Reverse transcriptase RNase H-like domain-containing protein</fullName>
    </recommendedName>
</protein>
<accession>A0A225WHA4</accession>
<dbReference type="SUPFAM" id="SSF56672">
    <property type="entry name" value="DNA/RNA polymerases"/>
    <property type="match status" value="1"/>
</dbReference>
<dbReference type="GO" id="GO:0003964">
    <property type="term" value="F:RNA-directed DNA polymerase activity"/>
    <property type="evidence" value="ECO:0007669"/>
    <property type="project" value="UniProtKB-KW"/>
</dbReference>
<keyword evidence="7" id="KW-0378">Hydrolase</keyword>
<keyword evidence="11" id="KW-1185">Reference proteome</keyword>
<keyword evidence="3" id="KW-0548">Nucleotidyltransferase</keyword>
<evidence type="ECO:0000256" key="8">
    <source>
        <dbReference type="ARBA" id="ARBA00022918"/>
    </source>
</evidence>
<dbReference type="InterPro" id="IPR051320">
    <property type="entry name" value="Viral_Replic_Matur_Polypro"/>
</dbReference>
<feature type="domain" description="Reverse transcriptase RNase H-like" evidence="9">
    <location>
        <begin position="68"/>
        <end position="183"/>
    </location>
</feature>
<dbReference type="Proteomes" id="UP000198211">
    <property type="component" value="Unassembled WGS sequence"/>
</dbReference>
<dbReference type="AlphaFoldDB" id="A0A225WHA4"/>
<dbReference type="GO" id="GO:0004190">
    <property type="term" value="F:aspartic-type endopeptidase activity"/>
    <property type="evidence" value="ECO:0007669"/>
    <property type="project" value="UniProtKB-KW"/>
</dbReference>
<evidence type="ECO:0000256" key="5">
    <source>
        <dbReference type="ARBA" id="ARBA00022750"/>
    </source>
</evidence>
<gene>
    <name evidence="10" type="ORF">PHMEG_0009235</name>
</gene>
<dbReference type="OrthoDB" id="121795at2759"/>
<sequence>MRESIVDYARAVQPLQQRLDNVLRNGTRTKRVATGISIELSQEEKTMYNRVKVLLVTSATLTLPVDKSTTCMFTDASDMGYAVILTQVNNFDSSVSVTAQNHQLITCLRGSFHGSQQNWTVIEKEAYPIGVAYEKLDYLLLRARPFRLLCDHRNLIHVFAPHTSIKTHIRGKLLRWELKLMSYRYVIEHVDAAFNVWADRQ</sequence>
<keyword evidence="5" id="KW-0064">Aspartyl protease</keyword>
<keyword evidence="1" id="KW-0645">Protease</keyword>